<accession>A0A7J6WMS5</accession>
<name>A0A7J6WMS5_THATH</name>
<organism evidence="2 3">
    <name type="scientific">Thalictrum thalictroides</name>
    <name type="common">Rue-anemone</name>
    <name type="synonym">Anemone thalictroides</name>
    <dbReference type="NCBI Taxonomy" id="46969"/>
    <lineage>
        <taxon>Eukaryota</taxon>
        <taxon>Viridiplantae</taxon>
        <taxon>Streptophyta</taxon>
        <taxon>Embryophyta</taxon>
        <taxon>Tracheophyta</taxon>
        <taxon>Spermatophyta</taxon>
        <taxon>Magnoliopsida</taxon>
        <taxon>Ranunculales</taxon>
        <taxon>Ranunculaceae</taxon>
        <taxon>Thalictroideae</taxon>
        <taxon>Thalictrum</taxon>
    </lineage>
</organism>
<protein>
    <submittedName>
        <fullName evidence="2">Isoamylase 1 protein</fullName>
    </submittedName>
</protein>
<dbReference type="Gene3D" id="2.60.40.10">
    <property type="entry name" value="Immunoglobulins"/>
    <property type="match status" value="1"/>
</dbReference>
<dbReference type="EMBL" id="JABWDY010012992">
    <property type="protein sequence ID" value="KAF5198669.1"/>
    <property type="molecule type" value="Genomic_DNA"/>
</dbReference>
<feature type="region of interest" description="Disordered" evidence="1">
    <location>
        <begin position="1"/>
        <end position="20"/>
    </location>
</feature>
<keyword evidence="3" id="KW-1185">Reference proteome</keyword>
<evidence type="ECO:0000313" key="2">
    <source>
        <dbReference type="EMBL" id="KAF5198669.1"/>
    </source>
</evidence>
<feature type="non-terminal residue" evidence="2">
    <location>
        <position position="79"/>
    </location>
</feature>
<proteinExistence type="predicted"/>
<reference evidence="2 3" key="1">
    <citation type="submission" date="2020-06" db="EMBL/GenBank/DDBJ databases">
        <title>Transcriptomic and genomic resources for Thalictrum thalictroides and T. hernandezii: Facilitating candidate gene discovery in an emerging model plant lineage.</title>
        <authorList>
            <person name="Arias T."/>
            <person name="Riano-Pachon D.M."/>
            <person name="Di Stilio V.S."/>
        </authorList>
    </citation>
    <scope>NUCLEOTIDE SEQUENCE [LARGE SCALE GENOMIC DNA]</scope>
    <source>
        <strain evidence="3">cv. WT478/WT964</strain>
        <tissue evidence="2">Leaves</tissue>
    </source>
</reference>
<evidence type="ECO:0000256" key="1">
    <source>
        <dbReference type="SAM" id="MobiDB-lite"/>
    </source>
</evidence>
<gene>
    <name evidence="2" type="ORF">FRX31_011744</name>
</gene>
<dbReference type="AlphaFoldDB" id="A0A7J6WMS5"/>
<evidence type="ECO:0000313" key="3">
    <source>
        <dbReference type="Proteomes" id="UP000554482"/>
    </source>
</evidence>
<dbReference type="SUPFAM" id="SSF81296">
    <property type="entry name" value="E set domains"/>
    <property type="match status" value="1"/>
</dbReference>
<dbReference type="InterPro" id="IPR013783">
    <property type="entry name" value="Ig-like_fold"/>
</dbReference>
<sequence length="79" mass="8176">MKSFVIKSRDGGGGSSSSSTKVVETVVIEKPKLRKFKVFEGSPMPFGATAKDGGVNFAVHSSGAVAATLCLISLSDLQE</sequence>
<dbReference type="OrthoDB" id="204980at2759"/>
<dbReference type="Proteomes" id="UP000554482">
    <property type="component" value="Unassembled WGS sequence"/>
</dbReference>
<comment type="caution">
    <text evidence="2">The sequence shown here is derived from an EMBL/GenBank/DDBJ whole genome shotgun (WGS) entry which is preliminary data.</text>
</comment>
<dbReference type="InterPro" id="IPR014756">
    <property type="entry name" value="Ig_E-set"/>
</dbReference>